<comment type="similarity">
    <text evidence="1">Belongs to the DNA repair enzymes AP/ExoA family.</text>
</comment>
<evidence type="ECO:0000256" key="7">
    <source>
        <dbReference type="PIRSR" id="PIRSR604808-3"/>
    </source>
</evidence>
<sequence length="253" mass="28594">MRLLSWNVNGIRSVHKKGFCEWFGRESPDILCIQETKAQEEQIPPEIQSPPGYHAYFSSAKRKGYSGVALFSREEPLSITRDFGGRFGDEGRIIIAEYPAFTLFDIYFPNGKSSGERLAYKMAFYDAFLSSVRVMIEEGQSVVVCGDVNTAHQAIDLARPKENAKISGFLPEERAALDLWTESGLVDTFRLFTGEGGHYTYWDLKTRARDRNVGWRIDYFFVSRNLAPAVKDAFILPDVMGSDHCPIGIEIEP</sequence>
<dbReference type="Gene3D" id="3.60.10.10">
    <property type="entry name" value="Endonuclease/exonuclease/phosphatase"/>
    <property type="match status" value="1"/>
</dbReference>
<comment type="cofactor">
    <cofactor evidence="6">
        <name>Mg(2+)</name>
        <dbReference type="ChEBI" id="CHEBI:18420"/>
    </cofactor>
    <cofactor evidence="6">
        <name>Mn(2+)</name>
        <dbReference type="ChEBI" id="CHEBI:29035"/>
    </cofactor>
    <text evidence="6">Probably binds two magnesium or manganese ions per subunit.</text>
</comment>
<feature type="site" description="Important for catalytic activity" evidence="7">
    <location>
        <position position="218"/>
    </location>
</feature>
<dbReference type="EC" id="3.1.11.2" evidence="9"/>
<feature type="active site" description="Proton acceptor" evidence="5">
    <location>
        <position position="244"/>
    </location>
</feature>
<dbReference type="GO" id="GO:0006284">
    <property type="term" value="P:base-excision repair"/>
    <property type="evidence" value="ECO:0007669"/>
    <property type="project" value="TreeGrafter"/>
</dbReference>
<comment type="caution">
    <text evidence="9">The sequence shown here is derived from an EMBL/GenBank/DDBJ whole genome shotgun (WGS) entry which is preliminary data.</text>
</comment>
<feature type="binding site" evidence="6">
    <location>
        <position position="147"/>
    </location>
    <ligand>
        <name>Mg(2+)</name>
        <dbReference type="ChEBI" id="CHEBI:18420"/>
        <label>1</label>
    </ligand>
</feature>
<keyword evidence="6" id="KW-0464">Manganese</keyword>
<dbReference type="AlphaFoldDB" id="A0A7K4HKW1"/>
<feature type="active site" evidence="5">
    <location>
        <position position="107"/>
    </location>
</feature>
<accession>A0A7K4HKW1</accession>
<dbReference type="RefSeq" id="WP_176787447.1">
    <property type="nucleotide sequence ID" value="NZ_JABXWR010000001.1"/>
</dbReference>
<dbReference type="CDD" id="cd09085">
    <property type="entry name" value="Mth212-like_AP-endo"/>
    <property type="match status" value="1"/>
</dbReference>
<evidence type="ECO:0000256" key="2">
    <source>
        <dbReference type="ARBA" id="ARBA00022723"/>
    </source>
</evidence>
<evidence type="ECO:0000259" key="8">
    <source>
        <dbReference type="Pfam" id="PF03372"/>
    </source>
</evidence>
<dbReference type="PROSITE" id="PS00726">
    <property type="entry name" value="AP_NUCLEASE_F1_1"/>
    <property type="match status" value="1"/>
</dbReference>
<feature type="domain" description="Endonuclease/exonuclease/phosphatase" evidence="8">
    <location>
        <begin position="4"/>
        <end position="244"/>
    </location>
</feature>
<dbReference type="NCBIfam" id="TIGR00633">
    <property type="entry name" value="xth"/>
    <property type="match status" value="1"/>
</dbReference>
<feature type="binding site" evidence="6">
    <location>
        <position position="7"/>
    </location>
    <ligand>
        <name>Mg(2+)</name>
        <dbReference type="ChEBI" id="CHEBI:18420"/>
        <label>1</label>
    </ligand>
</feature>
<feature type="site" description="Interaction with DNA substrate" evidence="7">
    <location>
        <position position="244"/>
    </location>
</feature>
<dbReference type="Pfam" id="PF03372">
    <property type="entry name" value="Exo_endo_phos"/>
    <property type="match status" value="1"/>
</dbReference>
<dbReference type="GO" id="GO:0046872">
    <property type="term" value="F:metal ion binding"/>
    <property type="evidence" value="ECO:0007669"/>
    <property type="project" value="UniProtKB-KW"/>
</dbReference>
<reference evidence="9 10" key="1">
    <citation type="submission" date="2020-06" db="EMBL/GenBank/DDBJ databases">
        <title>Methanofollis fontis sp. nov., a methanogen isolated from marine sediments near a cold seep at Four-Way Closure Ridge offshore southwestern Taiwan.</title>
        <authorList>
            <person name="Chen S.-C."/>
            <person name="Teng N.-H."/>
            <person name="Lin Y.-S."/>
            <person name="Lai M.-C."/>
            <person name="Chen H.-H."/>
            <person name="Wang C.-C."/>
        </authorList>
    </citation>
    <scope>NUCLEOTIDE SEQUENCE [LARGE SCALE GENOMIC DNA]</scope>
    <source>
        <strain evidence="9 10">DSM 2702</strain>
    </source>
</reference>
<dbReference type="InterPro" id="IPR020847">
    <property type="entry name" value="AP_endonuclease_F1_BS"/>
</dbReference>
<protein>
    <submittedName>
        <fullName evidence="9">Exodeoxyribonuclease III</fullName>
        <ecNumber evidence="9">3.1.11.2</ecNumber>
    </submittedName>
</protein>
<feature type="binding site" evidence="6">
    <location>
        <position position="149"/>
    </location>
    <ligand>
        <name>Mg(2+)</name>
        <dbReference type="ChEBI" id="CHEBI:18420"/>
        <label>1</label>
    </ligand>
</feature>
<dbReference type="OrthoDB" id="146626at2157"/>
<dbReference type="EMBL" id="JABXWR010000001">
    <property type="protein sequence ID" value="NVO65901.1"/>
    <property type="molecule type" value="Genomic_DNA"/>
</dbReference>
<dbReference type="NCBIfam" id="TIGR00195">
    <property type="entry name" value="exoDNase_III"/>
    <property type="match status" value="1"/>
</dbReference>
<evidence type="ECO:0000313" key="9">
    <source>
        <dbReference type="EMBL" id="NVO65901.1"/>
    </source>
</evidence>
<dbReference type="GO" id="GO:0003906">
    <property type="term" value="F:DNA-(apurinic or apyrimidinic site) endonuclease activity"/>
    <property type="evidence" value="ECO:0007669"/>
    <property type="project" value="TreeGrafter"/>
</dbReference>
<evidence type="ECO:0000256" key="4">
    <source>
        <dbReference type="ARBA" id="ARBA00022842"/>
    </source>
</evidence>
<feature type="binding site" evidence="6">
    <location>
        <position position="244"/>
    </location>
    <ligand>
        <name>Mg(2+)</name>
        <dbReference type="ChEBI" id="CHEBI:18420"/>
        <label>1</label>
    </ligand>
</feature>
<feature type="active site" description="Proton donor/acceptor" evidence="5">
    <location>
        <position position="147"/>
    </location>
</feature>
<evidence type="ECO:0000313" key="10">
    <source>
        <dbReference type="Proteomes" id="UP000570823"/>
    </source>
</evidence>
<dbReference type="InterPro" id="IPR005135">
    <property type="entry name" value="Endo/exonuclease/phosphatase"/>
</dbReference>
<feature type="site" description="Transition state stabilizer" evidence="7">
    <location>
        <position position="149"/>
    </location>
</feature>
<dbReference type="PANTHER" id="PTHR22748:SF6">
    <property type="entry name" value="DNA-(APURINIC OR APYRIMIDINIC SITE) ENDONUCLEASE"/>
    <property type="match status" value="1"/>
</dbReference>
<evidence type="ECO:0000256" key="6">
    <source>
        <dbReference type="PIRSR" id="PIRSR604808-2"/>
    </source>
</evidence>
<organism evidence="9 10">
    <name type="scientific">Methanofollis tationis</name>
    <dbReference type="NCBI Taxonomy" id="81417"/>
    <lineage>
        <taxon>Archaea</taxon>
        <taxon>Methanobacteriati</taxon>
        <taxon>Methanobacteriota</taxon>
        <taxon>Stenosarchaea group</taxon>
        <taxon>Methanomicrobia</taxon>
        <taxon>Methanomicrobiales</taxon>
        <taxon>Methanomicrobiaceae</taxon>
        <taxon>Methanofollis</taxon>
    </lineage>
</organism>
<evidence type="ECO:0000256" key="1">
    <source>
        <dbReference type="ARBA" id="ARBA00007092"/>
    </source>
</evidence>
<dbReference type="InterPro" id="IPR004808">
    <property type="entry name" value="AP_endonuc_1"/>
</dbReference>
<proteinExistence type="inferred from homology"/>
<dbReference type="PROSITE" id="PS51435">
    <property type="entry name" value="AP_NUCLEASE_F1_4"/>
    <property type="match status" value="1"/>
</dbReference>
<keyword evidence="3 9" id="KW-0378">Hydrolase</keyword>
<dbReference type="InterPro" id="IPR036691">
    <property type="entry name" value="Endo/exonu/phosph_ase_sf"/>
</dbReference>
<dbReference type="PANTHER" id="PTHR22748">
    <property type="entry name" value="AP ENDONUCLEASE"/>
    <property type="match status" value="1"/>
</dbReference>
<dbReference type="GO" id="GO:0003677">
    <property type="term" value="F:DNA binding"/>
    <property type="evidence" value="ECO:0007669"/>
    <property type="project" value="InterPro"/>
</dbReference>
<feature type="binding site" evidence="6">
    <location>
        <position position="243"/>
    </location>
    <ligand>
        <name>Mg(2+)</name>
        <dbReference type="ChEBI" id="CHEBI:18420"/>
        <label>1</label>
    </ligand>
</feature>
<evidence type="ECO:0000256" key="3">
    <source>
        <dbReference type="ARBA" id="ARBA00022801"/>
    </source>
</evidence>
<dbReference type="GO" id="GO:0008311">
    <property type="term" value="F:double-stranded DNA 3'-5' DNA exonuclease activity"/>
    <property type="evidence" value="ECO:0007669"/>
    <property type="project" value="UniProtKB-EC"/>
</dbReference>
<name>A0A7K4HKW1_9EURY</name>
<dbReference type="Proteomes" id="UP000570823">
    <property type="component" value="Unassembled WGS sequence"/>
</dbReference>
<dbReference type="SUPFAM" id="SSF56219">
    <property type="entry name" value="DNase I-like"/>
    <property type="match status" value="1"/>
</dbReference>
<keyword evidence="2 6" id="KW-0479">Metal-binding</keyword>
<keyword evidence="10" id="KW-1185">Reference proteome</keyword>
<feature type="binding site" evidence="6">
    <location>
        <position position="35"/>
    </location>
    <ligand>
        <name>Mg(2+)</name>
        <dbReference type="ChEBI" id="CHEBI:18420"/>
        <label>1</label>
    </ligand>
</feature>
<dbReference type="FunFam" id="3.60.10.10:FF:000026">
    <property type="entry name" value="Exodeoxyribonuclease III"/>
    <property type="match status" value="1"/>
</dbReference>
<evidence type="ECO:0000256" key="5">
    <source>
        <dbReference type="PIRSR" id="PIRSR604808-1"/>
    </source>
</evidence>
<keyword evidence="4 6" id="KW-0460">Magnesium</keyword>
<dbReference type="GO" id="GO:0008081">
    <property type="term" value="F:phosphoric diester hydrolase activity"/>
    <property type="evidence" value="ECO:0007669"/>
    <property type="project" value="TreeGrafter"/>
</dbReference>
<gene>
    <name evidence="9" type="primary">xth</name>
    <name evidence="9" type="ORF">HWN36_00865</name>
</gene>